<organism evidence="1 2">
    <name type="scientific">Lentzea flaviverrucosa</name>
    <dbReference type="NCBI Taxonomy" id="200379"/>
    <lineage>
        <taxon>Bacteria</taxon>
        <taxon>Bacillati</taxon>
        <taxon>Actinomycetota</taxon>
        <taxon>Actinomycetes</taxon>
        <taxon>Pseudonocardiales</taxon>
        <taxon>Pseudonocardiaceae</taxon>
        <taxon>Lentzea</taxon>
    </lineage>
</organism>
<dbReference type="EMBL" id="FOFT01000019">
    <property type="protein sequence ID" value="SES50186.1"/>
    <property type="molecule type" value="Genomic_DNA"/>
</dbReference>
<sequence>MELEKEDFELFERMHPDCFHFAFEHDLNKPGIGADENCGDDACPVGA</sequence>
<reference evidence="2" key="1">
    <citation type="submission" date="2016-10" db="EMBL/GenBank/DDBJ databases">
        <authorList>
            <person name="Varghese N."/>
            <person name="Submissions S."/>
        </authorList>
    </citation>
    <scope>NUCLEOTIDE SEQUENCE [LARGE SCALE GENOMIC DNA]</scope>
    <source>
        <strain evidence="2">CGMCC 4.578</strain>
    </source>
</reference>
<proteinExistence type="predicted"/>
<gene>
    <name evidence="1" type="ORF">SAMN05216195_11943</name>
</gene>
<name>A0A1H9XVN3_9PSEU</name>
<dbReference type="AlphaFoldDB" id="A0A1H9XVN3"/>
<dbReference type="Proteomes" id="UP000199028">
    <property type="component" value="Unassembled WGS sequence"/>
</dbReference>
<accession>A0A1H9XVN3</accession>
<keyword evidence="2" id="KW-1185">Reference proteome</keyword>
<evidence type="ECO:0000313" key="1">
    <source>
        <dbReference type="EMBL" id="SES50186.1"/>
    </source>
</evidence>
<evidence type="ECO:0000313" key="2">
    <source>
        <dbReference type="Proteomes" id="UP000199028"/>
    </source>
</evidence>
<protein>
    <submittedName>
        <fullName evidence="1">Uncharacterized protein</fullName>
    </submittedName>
</protein>